<dbReference type="OrthoDB" id="692041at2759"/>
<feature type="region of interest" description="Disordered" evidence="1">
    <location>
        <begin position="273"/>
        <end position="299"/>
    </location>
</feature>
<name>A0A8T2QG15_CERRI</name>
<dbReference type="PANTHER" id="PTHR34451">
    <property type="entry name" value="PHD FINGER FAMILY PROTEIN"/>
    <property type="match status" value="1"/>
</dbReference>
<evidence type="ECO:0000313" key="2">
    <source>
        <dbReference type="EMBL" id="KAH7283052.1"/>
    </source>
</evidence>
<gene>
    <name evidence="2" type="ORF">KP509_35G059000</name>
</gene>
<dbReference type="Proteomes" id="UP000825935">
    <property type="component" value="Chromosome 35"/>
</dbReference>
<organism evidence="2 3">
    <name type="scientific">Ceratopteris richardii</name>
    <name type="common">Triangle waterfern</name>
    <dbReference type="NCBI Taxonomy" id="49495"/>
    <lineage>
        <taxon>Eukaryota</taxon>
        <taxon>Viridiplantae</taxon>
        <taxon>Streptophyta</taxon>
        <taxon>Embryophyta</taxon>
        <taxon>Tracheophyta</taxon>
        <taxon>Polypodiopsida</taxon>
        <taxon>Polypodiidae</taxon>
        <taxon>Polypodiales</taxon>
        <taxon>Pteridineae</taxon>
        <taxon>Pteridaceae</taxon>
        <taxon>Parkerioideae</taxon>
        <taxon>Ceratopteris</taxon>
    </lineage>
</organism>
<accession>A0A8T2QG15</accession>
<evidence type="ECO:0000256" key="1">
    <source>
        <dbReference type="SAM" id="MobiDB-lite"/>
    </source>
</evidence>
<comment type="caution">
    <text evidence="2">The sequence shown here is derived from an EMBL/GenBank/DDBJ whole genome shotgun (WGS) entry which is preliminary data.</text>
</comment>
<keyword evidence="3" id="KW-1185">Reference proteome</keyword>
<reference evidence="2" key="1">
    <citation type="submission" date="2021-08" db="EMBL/GenBank/DDBJ databases">
        <title>WGS assembly of Ceratopteris richardii.</title>
        <authorList>
            <person name="Marchant D.B."/>
            <person name="Chen G."/>
            <person name="Jenkins J."/>
            <person name="Shu S."/>
            <person name="Leebens-Mack J."/>
            <person name="Grimwood J."/>
            <person name="Schmutz J."/>
            <person name="Soltis P."/>
            <person name="Soltis D."/>
            <person name="Chen Z.-H."/>
        </authorList>
    </citation>
    <scope>NUCLEOTIDE SEQUENCE</scope>
    <source>
        <strain evidence="2">Whitten #5841</strain>
        <tissue evidence="2">Leaf</tissue>
    </source>
</reference>
<dbReference type="PANTHER" id="PTHR34451:SF7">
    <property type="entry name" value="PHD FINGER FAMILY PROTEIN"/>
    <property type="match status" value="1"/>
</dbReference>
<feature type="compositionally biased region" description="Polar residues" evidence="1">
    <location>
        <begin position="277"/>
        <end position="289"/>
    </location>
</feature>
<proteinExistence type="predicted"/>
<evidence type="ECO:0008006" key="4">
    <source>
        <dbReference type="Google" id="ProtNLM"/>
    </source>
</evidence>
<dbReference type="EMBL" id="CM035440">
    <property type="protein sequence ID" value="KAH7283052.1"/>
    <property type="molecule type" value="Genomic_DNA"/>
</dbReference>
<protein>
    <recommendedName>
        <fullName evidence="4">Zinc finger PHD-type domain-containing protein</fullName>
    </recommendedName>
</protein>
<evidence type="ECO:0000313" key="3">
    <source>
        <dbReference type="Proteomes" id="UP000825935"/>
    </source>
</evidence>
<dbReference type="OMA" id="KCARERD"/>
<dbReference type="AlphaFoldDB" id="A0A8T2QG15"/>
<sequence>MRFANQPPLATKTLPVCSGCVRDGVGHHRLKHDGVARYFCSSCILFMYKGMCCCLCFVVYEMPAAKGDASSWITCKKCERIAHVKCARERDLPVHTPFFTCHKCFQPQKAALKNSCDNSESVDDVSNPPQKRLRLAVDERNACILPVKQGSLKYSREEEYLAAARIVAVLTVQHAKDARARARASAAEAAKAAARAKAVLDTAYNFTHSNIRWKSEYFRCSPVVLPESSGALPLSSSAAMPRDVTVDGHVIIPPVQPYPESTIQRNEVGMELGSANHGLQSNTSKSNAQTKHRVDAQEE</sequence>